<dbReference type="Proteomes" id="UP000219993">
    <property type="component" value="Chromosome"/>
</dbReference>
<proteinExistence type="predicted"/>
<gene>
    <name evidence="1" type="ORF">BEI_3728</name>
</gene>
<dbReference type="EMBL" id="CP021435">
    <property type="protein sequence ID" value="ATJ84715.1"/>
    <property type="molecule type" value="Genomic_DNA"/>
</dbReference>
<accession>A0A291PCZ0</accession>
<sequence length="39" mass="4458">MNHSVHDRLVAFLYGQSWTSERKCVRADLEPAVREGEVA</sequence>
<name>A0A291PCZ0_9GAMM</name>
<evidence type="ECO:0000313" key="2">
    <source>
        <dbReference type="Proteomes" id="UP000219993"/>
    </source>
</evidence>
<keyword evidence="2" id="KW-1185">Reference proteome</keyword>
<organism evidence="1 2">
    <name type="scientific">Halomonas beimenensis</name>
    <dbReference type="NCBI Taxonomy" id="475662"/>
    <lineage>
        <taxon>Bacteria</taxon>
        <taxon>Pseudomonadati</taxon>
        <taxon>Pseudomonadota</taxon>
        <taxon>Gammaproteobacteria</taxon>
        <taxon>Oceanospirillales</taxon>
        <taxon>Halomonadaceae</taxon>
        <taxon>Halomonas</taxon>
    </lineage>
</organism>
<dbReference type="AlphaFoldDB" id="A0A291PCZ0"/>
<protein>
    <submittedName>
        <fullName evidence="1">Uncharacterized protein</fullName>
    </submittedName>
</protein>
<dbReference type="KEGG" id="hbe:BEI_3728"/>
<evidence type="ECO:0000313" key="1">
    <source>
        <dbReference type="EMBL" id="ATJ84715.1"/>
    </source>
</evidence>
<reference evidence="1 2" key="1">
    <citation type="journal article" date="2017" name="Sci. Rep.">
        <title>Revealing the Saline Adaptation Strategies of the Halophilic Bacterium Halomonas beimenensis through High-throughput Omics and Transposon Mutagenesis Approaches.</title>
        <authorList>
            <person name="Chen Y.H."/>
            <person name="Lin S.S."/>
            <person name="Shyu Y.T."/>
        </authorList>
    </citation>
    <scope>NUCLEOTIDE SEQUENCE [LARGE SCALE GENOMIC DNA]</scope>
    <source>
        <strain evidence="1 2">NTU-111</strain>
    </source>
</reference>